<keyword evidence="4 7" id="KW-0158">Chromosome</keyword>
<dbReference type="GO" id="GO:0030527">
    <property type="term" value="F:structural constituent of chromatin"/>
    <property type="evidence" value="ECO:0007669"/>
    <property type="project" value="InterPro"/>
</dbReference>
<organism evidence="10 11">
    <name type="scientific">Schistosoma japonicum</name>
    <name type="common">Blood fluke</name>
    <dbReference type="NCBI Taxonomy" id="6182"/>
    <lineage>
        <taxon>Eukaryota</taxon>
        <taxon>Metazoa</taxon>
        <taxon>Spiralia</taxon>
        <taxon>Lophotrochozoa</taxon>
        <taxon>Platyhelminthes</taxon>
        <taxon>Trematoda</taxon>
        <taxon>Digenea</taxon>
        <taxon>Strigeidida</taxon>
        <taxon>Schistosomatoidea</taxon>
        <taxon>Schistosomatidae</taxon>
        <taxon>Schistosoma</taxon>
    </lineage>
</organism>
<dbReference type="GO" id="GO:0045910">
    <property type="term" value="P:negative regulation of DNA recombination"/>
    <property type="evidence" value="ECO:0007669"/>
    <property type="project" value="TreeGrafter"/>
</dbReference>
<keyword evidence="11" id="KW-1185">Reference proteome</keyword>
<dbReference type="FunFam" id="1.10.10.10:FF:000140">
    <property type="entry name" value="Histone H1.0"/>
    <property type="match status" value="1"/>
</dbReference>
<comment type="subcellular location">
    <subcellularLocation>
        <location evidence="3">Chromosome</location>
    </subcellularLocation>
    <subcellularLocation>
        <location evidence="2 7">Nucleus</location>
    </subcellularLocation>
</comment>
<feature type="region of interest" description="Disordered" evidence="8">
    <location>
        <begin position="1"/>
        <end position="24"/>
    </location>
</feature>
<evidence type="ECO:0000256" key="2">
    <source>
        <dbReference type="ARBA" id="ARBA00004123"/>
    </source>
</evidence>
<dbReference type="Pfam" id="PF00538">
    <property type="entry name" value="Linker_histone"/>
    <property type="match status" value="1"/>
</dbReference>
<comment type="similarity">
    <text evidence="7">Belongs to the histone H1/H5 family.</text>
</comment>
<dbReference type="InterPro" id="IPR036390">
    <property type="entry name" value="WH_DNA-bd_sf"/>
</dbReference>
<feature type="compositionally biased region" description="Basic residues" evidence="8">
    <location>
        <begin position="123"/>
        <end position="145"/>
    </location>
</feature>
<dbReference type="AlphaFoldDB" id="A0A4Z2DKB6"/>
<sequence>MSVPLAVPVKKQKSSKPKVPASHPPVINMITSAISASKDRKGSSLPTIKKYIAANYKFDVEKQAVHIRRGIVHGVEKGILVRVGNKGKGASGSFKVAEKKSVEAKPKVVKPKTKTPSAIKPKSSPKKLKEKKAAKPKVKTPKKPKAATIKKSAAKKPSTPKKPKTPKKAVAKKVVPKKK</sequence>
<keyword evidence="6 7" id="KW-0539">Nucleus</keyword>
<dbReference type="PRINTS" id="PR00624">
    <property type="entry name" value="HISTONEH5"/>
</dbReference>
<dbReference type="SMART" id="SM00526">
    <property type="entry name" value="H15"/>
    <property type="match status" value="1"/>
</dbReference>
<evidence type="ECO:0000256" key="5">
    <source>
        <dbReference type="ARBA" id="ARBA00023125"/>
    </source>
</evidence>
<dbReference type="Proteomes" id="UP000311919">
    <property type="component" value="Unassembled WGS sequence"/>
</dbReference>
<dbReference type="InterPro" id="IPR036388">
    <property type="entry name" value="WH-like_DNA-bd_sf"/>
</dbReference>
<name>A0A4Z2DKB6_SCHJA</name>
<accession>A0A4Z2DKB6</accession>
<reference evidence="10 11" key="1">
    <citation type="submission" date="2019-03" db="EMBL/GenBank/DDBJ databases">
        <title>An improved genome assembly of the fluke Schistosoma japonicum.</title>
        <authorList>
            <person name="Hu W."/>
            <person name="Luo F."/>
            <person name="Yin M."/>
            <person name="Mo X."/>
            <person name="Sun C."/>
            <person name="Wu Q."/>
            <person name="Zhu B."/>
            <person name="Xiang M."/>
            <person name="Wang J."/>
            <person name="Wang Y."/>
            <person name="Zhang T."/>
            <person name="Xu B."/>
            <person name="Zheng H."/>
            <person name="Feng Z."/>
        </authorList>
    </citation>
    <scope>NUCLEOTIDE SEQUENCE [LARGE SCALE GENOMIC DNA]</scope>
    <source>
        <strain evidence="10">HuSjv2</strain>
        <tissue evidence="10">Worms</tissue>
    </source>
</reference>
<dbReference type="PROSITE" id="PS51504">
    <property type="entry name" value="H15"/>
    <property type="match status" value="1"/>
</dbReference>
<dbReference type="GO" id="GO:0031492">
    <property type="term" value="F:nucleosomal DNA binding"/>
    <property type="evidence" value="ECO:0007669"/>
    <property type="project" value="TreeGrafter"/>
</dbReference>
<evidence type="ECO:0000256" key="3">
    <source>
        <dbReference type="ARBA" id="ARBA00004286"/>
    </source>
</evidence>
<evidence type="ECO:0000256" key="6">
    <source>
        <dbReference type="ARBA" id="ARBA00023242"/>
    </source>
</evidence>
<feature type="region of interest" description="Disordered" evidence="8">
    <location>
        <begin position="85"/>
        <end position="179"/>
    </location>
</feature>
<dbReference type="STRING" id="6182.A0A4Z2DKB6"/>
<evidence type="ECO:0000313" key="10">
    <source>
        <dbReference type="EMBL" id="TNN16943.1"/>
    </source>
</evidence>
<dbReference type="InterPro" id="IPR005819">
    <property type="entry name" value="H1/H5"/>
</dbReference>
<proteinExistence type="inferred from homology"/>
<dbReference type="GO" id="GO:0005634">
    <property type="term" value="C:nucleus"/>
    <property type="evidence" value="ECO:0007669"/>
    <property type="project" value="UniProtKB-SubCell"/>
</dbReference>
<evidence type="ECO:0000256" key="8">
    <source>
        <dbReference type="SAM" id="MobiDB-lite"/>
    </source>
</evidence>
<dbReference type="PANTHER" id="PTHR11467:SF20">
    <property type="entry name" value="H15 DOMAIN-CONTAINING PROTEIN-RELATED"/>
    <property type="match status" value="1"/>
</dbReference>
<keyword evidence="5 7" id="KW-0238">DNA-binding</keyword>
<dbReference type="InterPro" id="IPR005818">
    <property type="entry name" value="Histone_H1/H5_H15"/>
</dbReference>
<dbReference type="SUPFAM" id="SSF46785">
    <property type="entry name" value="Winged helix' DNA-binding domain"/>
    <property type="match status" value="1"/>
</dbReference>
<gene>
    <name evidence="10" type="ORF">EWB00_000067</name>
</gene>
<evidence type="ECO:0000256" key="4">
    <source>
        <dbReference type="ARBA" id="ARBA00022454"/>
    </source>
</evidence>
<dbReference type="CDD" id="cd00073">
    <property type="entry name" value="H15"/>
    <property type="match status" value="1"/>
</dbReference>
<feature type="domain" description="H15" evidence="9">
    <location>
        <begin position="22"/>
        <end position="98"/>
    </location>
</feature>
<evidence type="ECO:0000259" key="9">
    <source>
        <dbReference type="PROSITE" id="PS51504"/>
    </source>
</evidence>
<dbReference type="OrthoDB" id="10067792at2759"/>
<dbReference type="GO" id="GO:0003690">
    <property type="term" value="F:double-stranded DNA binding"/>
    <property type="evidence" value="ECO:0007669"/>
    <property type="project" value="TreeGrafter"/>
</dbReference>
<feature type="compositionally biased region" description="Basic residues" evidence="8">
    <location>
        <begin position="152"/>
        <end position="179"/>
    </location>
</feature>
<evidence type="ECO:0000256" key="7">
    <source>
        <dbReference type="RuleBase" id="RU003894"/>
    </source>
</evidence>
<dbReference type="GO" id="GO:0006334">
    <property type="term" value="P:nucleosome assembly"/>
    <property type="evidence" value="ECO:0007669"/>
    <property type="project" value="InterPro"/>
</dbReference>
<dbReference type="GO" id="GO:0030261">
    <property type="term" value="P:chromosome condensation"/>
    <property type="evidence" value="ECO:0007669"/>
    <property type="project" value="TreeGrafter"/>
</dbReference>
<feature type="compositionally biased region" description="Basic and acidic residues" evidence="8">
    <location>
        <begin position="96"/>
        <end position="106"/>
    </location>
</feature>
<dbReference type="GO" id="GO:0000786">
    <property type="term" value="C:nucleosome"/>
    <property type="evidence" value="ECO:0007669"/>
    <property type="project" value="InterPro"/>
</dbReference>
<dbReference type="PANTHER" id="PTHR11467">
    <property type="entry name" value="HISTONE H1"/>
    <property type="match status" value="1"/>
</dbReference>
<dbReference type="EMBL" id="SKCS01000101">
    <property type="protein sequence ID" value="TNN16943.1"/>
    <property type="molecule type" value="Genomic_DNA"/>
</dbReference>
<comment type="caution">
    <text evidence="10">The sequence shown here is derived from an EMBL/GenBank/DDBJ whole genome shotgun (WGS) entry which is preliminary data.</text>
</comment>
<evidence type="ECO:0000256" key="1">
    <source>
        <dbReference type="ARBA" id="ARBA00002809"/>
    </source>
</evidence>
<protein>
    <submittedName>
        <fullName evidence="10">Late histone H1</fullName>
    </submittedName>
</protein>
<comment type="function">
    <text evidence="1">Histones H1 are necessary for the condensation of nucleosome chains into higher-order structures.</text>
</comment>
<evidence type="ECO:0000313" key="11">
    <source>
        <dbReference type="Proteomes" id="UP000311919"/>
    </source>
</evidence>
<dbReference type="Gene3D" id="1.10.10.10">
    <property type="entry name" value="Winged helix-like DNA-binding domain superfamily/Winged helix DNA-binding domain"/>
    <property type="match status" value="1"/>
</dbReference>